<feature type="binding site" evidence="17">
    <location>
        <begin position="505"/>
        <end position="512"/>
    </location>
    <ligand>
        <name>ATP</name>
        <dbReference type="ChEBI" id="CHEBI:30616"/>
    </ligand>
</feature>
<evidence type="ECO:0000256" key="4">
    <source>
        <dbReference type="ARBA" id="ARBA00022531"/>
    </source>
</evidence>
<dbReference type="InterPro" id="IPR036961">
    <property type="entry name" value="Kinesin_motor_dom_sf"/>
</dbReference>
<dbReference type="GO" id="GO:0007018">
    <property type="term" value="P:microtubule-based movement"/>
    <property type="evidence" value="ECO:0007669"/>
    <property type="project" value="InterPro"/>
</dbReference>
<protein>
    <submittedName>
        <fullName evidence="22">Kinesin-like protein KIF3B</fullName>
    </submittedName>
</protein>
<dbReference type="InterPro" id="IPR027417">
    <property type="entry name" value="P-loop_NTPase"/>
</dbReference>
<dbReference type="EMBL" id="LSRX01001103">
    <property type="protein sequence ID" value="OLP83633.1"/>
    <property type="molecule type" value="Genomic_DNA"/>
</dbReference>
<dbReference type="PROSITE" id="PS00411">
    <property type="entry name" value="KINESIN_MOTOR_1"/>
    <property type="match status" value="1"/>
</dbReference>
<keyword evidence="12 20" id="KW-0472">Membrane</keyword>
<dbReference type="GO" id="GO:0005524">
    <property type="term" value="F:ATP binding"/>
    <property type="evidence" value="ECO:0007669"/>
    <property type="project" value="UniProtKB-UniRule"/>
</dbReference>
<evidence type="ECO:0000256" key="6">
    <source>
        <dbReference type="ARBA" id="ARBA00022701"/>
    </source>
</evidence>
<dbReference type="GO" id="GO:0005874">
    <property type="term" value="C:microtubule"/>
    <property type="evidence" value="ECO:0007669"/>
    <property type="project" value="UniProtKB-KW"/>
</dbReference>
<keyword evidence="14" id="KW-0206">Cytoskeleton</keyword>
<evidence type="ECO:0000256" key="3">
    <source>
        <dbReference type="ARBA" id="ARBA00022490"/>
    </source>
</evidence>
<evidence type="ECO:0000256" key="5">
    <source>
        <dbReference type="ARBA" id="ARBA00022692"/>
    </source>
</evidence>
<dbReference type="OrthoDB" id="3176171at2759"/>
<keyword evidence="13 17" id="KW-0505">Motor protein</keyword>
<comment type="caution">
    <text evidence="22">The sequence shown here is derived from an EMBL/GenBank/DDBJ whole genome shotgun (WGS) entry which is preliminary data.</text>
</comment>
<sequence>MAVALVVTPPLLVAERLTSKPGPVRCQVPNRGAPSTTALAGSVVLAGVFTRRRTSTWASPVVMRAKVKQTRKGRDTPEDGTSWRSQIGHVTRIGPEGRSRLHPGAKHPSPIASAGKVGLPSAPSAHRDGYADPKDRGPRFSTLPPPPDKPYTPHYGALQPALRSRLDNTQDIRLEGSMGEVLPETADTICFVPEPYVRAQRPDQRVRSTAALSDSEAISDTLEKAGIWFRPVPTREEHFREMSDDELRERLRDVAELVSGSRRDLLKRLYSKKSNFTSWTKAEVETECYRLGLEVLEKKADNVVNIKNAQEWQQIRNLSDEDLAYELSYRGLDSEDRKSDEEYLQKPGGDDPCHAAQLEWVVALTPWRDHWSAASALGALAPLSRSGVSSTEMNTRQAEFFDQPDEYFRVVIRVRPPLDRELSSPVWQHVVSVTGTSQICLYETIAEMNPGDRASGTSQVVNTHTFTFDHVYDQVASQPEVYTSTARSSVMSALDGYNTTILAYGPTGTGKTYTMEGCQGQDGHGIIPRSMEDIFQHIQEAQNGHASFQVRASYLQIYNEVISDLLKPDRSHLMIREDRRKGVFVEGLSEWLCRSPDEVQTLMEHGSSARATAQTGANDTSSRSHAVFIIVVEHETVEGKRTGRLNLVDLAGSERPRLTGATGQRLEETKKINQSLSALGNVISALTERRGPVCRPHVPYRDSKLTRLLEDSLGGNCRTTMMAMVSPAAEAFAESLSTLKFAQRAKGVVTTPQVNEDLDPRTLTRRYEAEIRRLRSELAERSQEVKRSIGSDFPESFDRHSLPFESMAPLRTDLAGSRASSVSAARELTAVEDDKAQVGRYKQLLLKQRDIMIALTQRLHERDETIIALQAELDARDRHLNELMQRGERQALRLAAAEKALQASSKANLTAISGGVARGSAATSGPGLFPRQPPPVAVQTALPEAPPSPKASSPRAAELEYLPRYLPESRLDSPTASDRSRRAREPSTAGPGLLSADDKVLELTSLLEAQRQENHRMKLELETMQDSMLPLHGASVASTMANSFSPDVPVQRTDLLGRFRDRQPWTKPHNVSEDVRRHGWTQPTMKSDSYRAMRPSVLAGKATAECGGQTARWISPCSDQAQGSLSLIALSKPTAELFAGATGTMQSPSRSFLSANGDTPNLRAVMGAALDAYLWTERLQFLSGNALGAPLTEWQQQVFNEVAKSAAVQSKAAEPELLALFDSEEFRANLSACCPSFAKMSAAELNDRLSEQFQVAEVASGFPAFQDPAELFPDSAGMSIDFGMNGTFFLSDWQAILMHSTVDPEKVWHGLVSTYQAFHVNSSRGTVTMEQWLGGCTGNKSQPVEMLLSTCYVEPHSFKGQDRIVRYDYEQGTGHINNSFWLASSSSKIVGGRSSPSLELDLGMQKVDCPKRPAFAISVYVADGQCHSHAVQNNSQEFGYQDHAETYEYGLKPFKSRGAPSTLAEAAERPVYSLVNLNMIDMGSPIYGDVSAIFSNKYIADSTLLSPVDSGMYEMNCIDKEDFEWAPRHNCSAVTAFKHLGTLRHHKHLWLINQDFWNRVGLLHTALTRMETPWGRHAVPAGRFLNYFEGALLGQLQFPTAIRFLLGCFPALFGTDLGVKLQTWARSRGWVLIWALGPNDKAIVGETSDFNLDLMAGTLSFEVNKRLIDPLVLSETTAAASLSLGSNATDKFHRMWAEVAHLRNTTNVTNATMAQKMQEIGTLLPQLPIRPLMAGDCDAQLKSAECVGMTLQGSCLCYASVDPHMQVVSEAEVYSVQQRSEEANEFSLELKKLRGNLQDVASAAQQRIAEEVSHLTSEMMAIRDGISSELQVLRETQASDTTKLRDFVDASSWKLRDQQSAETGKLKEGFQSEMKSLRDELSRAASFRTEFSTIRSAWDCSLGTLRSELSALRKDLDSFKSESSSMDSALRSDLDTQRSEFSTLRSELNPVRSDITSLRSELDSCRADITTTRTELGSQGTDLKTLRTDLGSIRTDLGSLRTDFSSQRTDLGNGLNGLRGDLNSFRSDVASWRSDMESHVQDIAVLKVETESSRSLIKSVQSSAEQHATDLNSLRSEIDLARSSIAAQRSEQESQHSEVKSLRSELTLEISKVRKDHTDLRSELHKDVAELRKEAIQGLSEKQDAIDDFVKDVNGLRGHVGDLRKELSSTQGQLNDVRKELSSSQGQLSDVRKEMSSTQGQLADTRKDVSATQAQVNDLKKDGASSRSQVTDLLKELRLLQSQQSEFAKAQDLAAAQGMVKDLRQDLSATQGHITSLQKETVSIKTDLVSTRGDFTNVSKETLSNKNDLLSLKNNLSDISKDVKELQGTDRGLQEETSETRAHLNKLQQELVQSQTRLDTLEKEVATTKQVTSSLEQESRKSSEELVAVQSLATDLKSSVHDLQSSANHSRQGIDATNSSLDDLRKELPEFHGALNHFRQEVAEKGSQSDMLHQAIQAELEQLRSQAAEVRKDLTTFFQMELAGVRKDLGQQGEDLQGALVSMQVRIKEEAASEIRKLQNDASAAHREVTSMVQQTAQKLKDEAGQISSALQAAQEDAADLRCEVHEACSAIEDQRREVDAHLSMRITEVQEQLEREFKVADANLHAEVATAAASDRYNVGVEMERLRADLVQVDSLRATIAQVQEMTSRAGSHEVVATLRIDHAFLQNFMPADYEFPLVASRCMVRLKPNRKAAPPRLDFAMAQKDLALAEVPKRERDALQLSAALELANYASIFESAEPYLLDLYAAICHDANEQPSLDSARQFWDSVAAPLLFIAAAAYVLSCCMTAPSFVAPPKAAEAALQQQQQAAVVSATLAAASMPAPAWAARASDEDDEGFDVRIIAVLALPLFAISWALFNVWRVAFRQVVRQGENAKGNAL</sequence>
<keyword evidence="6" id="KW-0493">Microtubule</keyword>
<dbReference type="SMART" id="SM00129">
    <property type="entry name" value="KISc"/>
    <property type="match status" value="1"/>
</dbReference>
<feature type="region of interest" description="Disordered" evidence="19">
    <location>
        <begin position="2183"/>
        <end position="2211"/>
    </location>
</feature>
<evidence type="ECO:0000256" key="19">
    <source>
        <dbReference type="SAM" id="MobiDB-lite"/>
    </source>
</evidence>
<feature type="coiled-coil region" evidence="18">
    <location>
        <begin position="2309"/>
        <end position="2378"/>
    </location>
</feature>
<dbReference type="InterPro" id="IPR019821">
    <property type="entry name" value="Kinesin_motor_CS"/>
</dbReference>
<evidence type="ECO:0000313" key="23">
    <source>
        <dbReference type="Proteomes" id="UP000186817"/>
    </source>
</evidence>
<keyword evidence="7 17" id="KW-0547">Nucleotide-binding</keyword>
<dbReference type="GO" id="GO:0008017">
    <property type="term" value="F:microtubule binding"/>
    <property type="evidence" value="ECO:0007669"/>
    <property type="project" value="InterPro"/>
</dbReference>
<evidence type="ECO:0000313" key="22">
    <source>
        <dbReference type="EMBL" id="OLP83633.1"/>
    </source>
</evidence>
<keyword evidence="23" id="KW-1185">Reference proteome</keyword>
<keyword evidence="9 20" id="KW-1133">Transmembrane helix</keyword>
<dbReference type="Gene3D" id="1.20.58.130">
    <property type="match status" value="2"/>
</dbReference>
<evidence type="ECO:0000256" key="18">
    <source>
        <dbReference type="SAM" id="Coils"/>
    </source>
</evidence>
<evidence type="ECO:0000256" key="14">
    <source>
        <dbReference type="ARBA" id="ARBA00023212"/>
    </source>
</evidence>
<dbReference type="PRINTS" id="PR00380">
    <property type="entry name" value="KINESINHEAVY"/>
</dbReference>
<name>A0A1Q9CL25_SYMMI</name>
<feature type="region of interest" description="Disordered" evidence="19">
    <location>
        <begin position="94"/>
        <end position="156"/>
    </location>
</feature>
<evidence type="ECO:0000256" key="20">
    <source>
        <dbReference type="SAM" id="Phobius"/>
    </source>
</evidence>
<dbReference type="InterPro" id="IPR001752">
    <property type="entry name" value="Kinesin_motor_dom"/>
</dbReference>
<feature type="domain" description="Kinesin motor" evidence="21">
    <location>
        <begin position="407"/>
        <end position="748"/>
    </location>
</feature>
<keyword evidence="10 18" id="KW-0175">Coiled coil</keyword>
<evidence type="ECO:0000256" key="12">
    <source>
        <dbReference type="ARBA" id="ARBA00023136"/>
    </source>
</evidence>
<evidence type="ECO:0000256" key="7">
    <source>
        <dbReference type="ARBA" id="ARBA00022741"/>
    </source>
</evidence>
<keyword evidence="8 17" id="KW-0067">ATP-binding</keyword>
<keyword evidence="3" id="KW-0963">Cytoplasm</keyword>
<feature type="transmembrane region" description="Helical" evidence="20">
    <location>
        <begin position="2810"/>
        <end position="2829"/>
    </location>
</feature>
<dbReference type="InterPro" id="IPR027640">
    <property type="entry name" value="Kinesin-like_fam"/>
</dbReference>
<proteinExistence type="inferred from homology"/>
<dbReference type="HAMAP" id="MF_00717">
    <property type="entry name" value="PSII_PsbY"/>
    <property type="match status" value="1"/>
</dbReference>
<dbReference type="CDD" id="cd00106">
    <property type="entry name" value="KISc"/>
    <property type="match status" value="1"/>
</dbReference>
<dbReference type="GO" id="GO:0015979">
    <property type="term" value="P:photosynthesis"/>
    <property type="evidence" value="ECO:0007669"/>
    <property type="project" value="UniProtKB-KW"/>
</dbReference>
<evidence type="ECO:0000256" key="10">
    <source>
        <dbReference type="ARBA" id="ARBA00023054"/>
    </source>
</evidence>
<keyword evidence="4" id="KW-0602">Photosynthesis</keyword>
<evidence type="ECO:0000256" key="15">
    <source>
        <dbReference type="ARBA" id="ARBA00023276"/>
    </source>
</evidence>
<dbReference type="GO" id="GO:0030145">
    <property type="term" value="F:manganese ion binding"/>
    <property type="evidence" value="ECO:0007669"/>
    <property type="project" value="InterPro"/>
</dbReference>
<reference evidence="22 23" key="1">
    <citation type="submission" date="2016-02" db="EMBL/GenBank/DDBJ databases">
        <title>Genome analysis of coral dinoflagellate symbionts highlights evolutionary adaptations to a symbiotic lifestyle.</title>
        <authorList>
            <person name="Aranda M."/>
            <person name="Li Y."/>
            <person name="Liew Y.J."/>
            <person name="Baumgarten S."/>
            <person name="Simakov O."/>
            <person name="Wilson M."/>
            <person name="Piel J."/>
            <person name="Ashoor H."/>
            <person name="Bougouffa S."/>
            <person name="Bajic V.B."/>
            <person name="Ryu T."/>
            <person name="Ravasi T."/>
            <person name="Bayer T."/>
            <person name="Micklem G."/>
            <person name="Kim H."/>
            <person name="Bhak J."/>
            <person name="Lajeunesse T.C."/>
            <person name="Voolstra C.R."/>
        </authorList>
    </citation>
    <scope>NUCLEOTIDE SEQUENCE [LARGE SCALE GENOMIC DNA]</scope>
    <source>
        <strain evidence="22 23">CCMP2467</strain>
    </source>
</reference>
<gene>
    <name evidence="22" type="primary">Kif3b</name>
    <name evidence="22" type="ORF">AK812_SmicGene35581</name>
</gene>
<dbReference type="SUPFAM" id="SSF47162">
    <property type="entry name" value="Apolipoprotein"/>
    <property type="match status" value="1"/>
</dbReference>
<organism evidence="22 23">
    <name type="scientific">Symbiodinium microadriaticum</name>
    <name type="common">Dinoflagellate</name>
    <name type="synonym">Zooxanthella microadriatica</name>
    <dbReference type="NCBI Taxonomy" id="2951"/>
    <lineage>
        <taxon>Eukaryota</taxon>
        <taxon>Sar</taxon>
        <taxon>Alveolata</taxon>
        <taxon>Dinophyceae</taxon>
        <taxon>Suessiales</taxon>
        <taxon>Symbiodiniaceae</taxon>
        <taxon>Symbiodinium</taxon>
    </lineage>
</organism>
<evidence type="ECO:0000256" key="9">
    <source>
        <dbReference type="ARBA" id="ARBA00022989"/>
    </source>
</evidence>
<dbReference type="GO" id="GO:0007010">
    <property type="term" value="P:cytoskeleton organization"/>
    <property type="evidence" value="ECO:0007669"/>
    <property type="project" value="UniProtKB-ARBA"/>
</dbReference>
<evidence type="ECO:0000256" key="2">
    <source>
        <dbReference type="ARBA" id="ARBA00004370"/>
    </source>
</evidence>
<dbReference type="Gene3D" id="3.40.850.10">
    <property type="entry name" value="Kinesin motor domain"/>
    <property type="match status" value="1"/>
</dbReference>
<evidence type="ECO:0000256" key="8">
    <source>
        <dbReference type="ARBA" id="ARBA00022840"/>
    </source>
</evidence>
<dbReference type="SUPFAM" id="SSF52540">
    <property type="entry name" value="P-loop containing nucleoside triphosphate hydrolases"/>
    <property type="match status" value="1"/>
</dbReference>
<accession>A0A1Q9CL25</accession>
<dbReference type="FunFam" id="3.40.850.10:FF:000019">
    <property type="entry name" value="Kinesin-like protein KIN-5D"/>
    <property type="match status" value="1"/>
</dbReference>
<feature type="region of interest" description="Disordered" evidence="19">
    <location>
        <begin position="920"/>
        <end position="995"/>
    </location>
</feature>
<feature type="coiled-coil region" evidence="18">
    <location>
        <begin position="2508"/>
        <end position="2571"/>
    </location>
</feature>
<dbReference type="PANTHER" id="PTHR47968:SF36">
    <property type="entry name" value="KINESIN HEAVY CHAIN ISOFORM X1"/>
    <property type="match status" value="1"/>
</dbReference>
<dbReference type="Gene3D" id="1.10.287.1490">
    <property type="match status" value="1"/>
</dbReference>
<comment type="similarity">
    <text evidence="16">Belongs to the TRAFAC class myosin-kinesin ATPase superfamily. Kinesin family. KIN-5/BimC subfamily.</text>
</comment>
<comment type="subcellular location">
    <subcellularLocation>
        <location evidence="1">Cytoplasm</location>
        <location evidence="1">Cytoskeleton</location>
    </subcellularLocation>
    <subcellularLocation>
        <location evidence="2">Membrane</location>
    </subcellularLocation>
</comment>
<evidence type="ECO:0000256" key="17">
    <source>
        <dbReference type="PROSITE-ProRule" id="PRU00283"/>
    </source>
</evidence>
<keyword evidence="15" id="KW-0604">Photosystem II</keyword>
<feature type="compositionally biased region" description="Basic and acidic residues" evidence="19">
    <location>
        <begin position="125"/>
        <end position="138"/>
    </location>
</feature>
<feature type="coiled-coil region" evidence="18">
    <location>
        <begin position="2071"/>
        <end position="2134"/>
    </location>
</feature>
<feature type="transmembrane region" description="Helical" evidence="20">
    <location>
        <begin position="2841"/>
        <end position="2862"/>
    </location>
</feature>
<dbReference type="InterPro" id="IPR009388">
    <property type="entry name" value="PSII_PsbY"/>
</dbReference>
<dbReference type="Pfam" id="PF06298">
    <property type="entry name" value="PsbY"/>
    <property type="match status" value="1"/>
</dbReference>
<dbReference type="Pfam" id="PF00225">
    <property type="entry name" value="Kinesin"/>
    <property type="match status" value="1"/>
</dbReference>
<evidence type="ECO:0000256" key="16">
    <source>
        <dbReference type="ARBA" id="ARBA00034704"/>
    </source>
</evidence>
<keyword evidence="11" id="KW-0793">Thylakoid</keyword>
<dbReference type="PROSITE" id="PS50067">
    <property type="entry name" value="KINESIN_MOTOR_2"/>
    <property type="match status" value="1"/>
</dbReference>
<evidence type="ECO:0000256" key="1">
    <source>
        <dbReference type="ARBA" id="ARBA00004245"/>
    </source>
</evidence>
<keyword evidence="5 20" id="KW-0812">Transmembrane</keyword>
<dbReference type="GO" id="GO:0003777">
    <property type="term" value="F:microtubule motor activity"/>
    <property type="evidence" value="ECO:0007669"/>
    <property type="project" value="InterPro"/>
</dbReference>
<dbReference type="PANTHER" id="PTHR47968">
    <property type="entry name" value="CENTROMERE PROTEIN E"/>
    <property type="match status" value="1"/>
</dbReference>
<dbReference type="Proteomes" id="UP000186817">
    <property type="component" value="Unassembled WGS sequence"/>
</dbReference>
<evidence type="ECO:0000259" key="21">
    <source>
        <dbReference type="PROSITE" id="PS50067"/>
    </source>
</evidence>
<evidence type="ECO:0000256" key="13">
    <source>
        <dbReference type="ARBA" id="ARBA00023175"/>
    </source>
</evidence>
<dbReference type="GO" id="GO:0009523">
    <property type="term" value="C:photosystem II"/>
    <property type="evidence" value="ECO:0007669"/>
    <property type="project" value="UniProtKB-KW"/>
</dbReference>
<evidence type="ECO:0000256" key="11">
    <source>
        <dbReference type="ARBA" id="ARBA00023078"/>
    </source>
</evidence>
<feature type="transmembrane region" description="Helical" evidence="20">
    <location>
        <begin position="2770"/>
        <end position="2790"/>
    </location>
</feature>